<dbReference type="EMBL" id="JABBWK010000001">
    <property type="protein sequence ID" value="KAG1908768.1"/>
    <property type="molecule type" value="Genomic_DNA"/>
</dbReference>
<evidence type="ECO:0000313" key="2">
    <source>
        <dbReference type="Proteomes" id="UP001195769"/>
    </source>
</evidence>
<keyword evidence="2" id="KW-1185">Reference proteome</keyword>
<dbReference type="Proteomes" id="UP001195769">
    <property type="component" value="Unassembled WGS sequence"/>
</dbReference>
<gene>
    <name evidence="1" type="ORF">F5891DRAFT_974087</name>
</gene>
<name>A0AAD4EM75_9AGAM</name>
<proteinExistence type="predicted"/>
<organism evidence="1 2">
    <name type="scientific">Suillus fuscotomentosus</name>
    <dbReference type="NCBI Taxonomy" id="1912939"/>
    <lineage>
        <taxon>Eukaryota</taxon>
        <taxon>Fungi</taxon>
        <taxon>Dikarya</taxon>
        <taxon>Basidiomycota</taxon>
        <taxon>Agaricomycotina</taxon>
        <taxon>Agaricomycetes</taxon>
        <taxon>Agaricomycetidae</taxon>
        <taxon>Boletales</taxon>
        <taxon>Suillineae</taxon>
        <taxon>Suillaceae</taxon>
        <taxon>Suillus</taxon>
    </lineage>
</organism>
<protein>
    <submittedName>
        <fullName evidence="1">Uncharacterized protein</fullName>
    </submittedName>
</protein>
<sequence length="218" mass="23195">MAVISSSSSACFLVGEHQLSSSSSLLSTKTVFGGWCGVTLTGYSSYEGGSTGGVRVTSLEGYTLQNGRGTPLDGRATIWIRGATPWDGGGTTWDGGADPLDRATLQVLLKVEEPFLNTGGDETLQCTKILTWIIARICAKSSGNSDATHCFKSLQGSNAERTRPLERTVKLDLAQGSGRFIKVFVNSRWVVQGLTLDSDHNNLEHEQDGVGLIVLVAL</sequence>
<dbReference type="RefSeq" id="XP_041234343.1">
    <property type="nucleotide sequence ID" value="XM_041376413.1"/>
</dbReference>
<dbReference type="AlphaFoldDB" id="A0AAD4EM75"/>
<accession>A0AAD4EM75</accession>
<reference evidence="1" key="1">
    <citation type="journal article" date="2020" name="New Phytol.">
        <title>Comparative genomics reveals dynamic genome evolution in host specialist ectomycorrhizal fungi.</title>
        <authorList>
            <person name="Lofgren L.A."/>
            <person name="Nguyen N.H."/>
            <person name="Vilgalys R."/>
            <person name="Ruytinx J."/>
            <person name="Liao H.L."/>
            <person name="Branco S."/>
            <person name="Kuo A."/>
            <person name="LaButti K."/>
            <person name="Lipzen A."/>
            <person name="Andreopoulos W."/>
            <person name="Pangilinan J."/>
            <person name="Riley R."/>
            <person name="Hundley H."/>
            <person name="Na H."/>
            <person name="Barry K."/>
            <person name="Grigoriev I.V."/>
            <person name="Stajich J.E."/>
            <person name="Kennedy P.G."/>
        </authorList>
    </citation>
    <scope>NUCLEOTIDE SEQUENCE</scope>
    <source>
        <strain evidence="1">FC203</strain>
    </source>
</reference>
<dbReference type="GeneID" id="64670711"/>
<evidence type="ECO:0000313" key="1">
    <source>
        <dbReference type="EMBL" id="KAG1908768.1"/>
    </source>
</evidence>
<comment type="caution">
    <text evidence="1">The sequence shown here is derived from an EMBL/GenBank/DDBJ whole genome shotgun (WGS) entry which is preliminary data.</text>
</comment>